<gene>
    <name evidence="2" type="ORF">C900_01489</name>
</gene>
<dbReference type="PANTHER" id="PTHR30543">
    <property type="entry name" value="CHROMATE REDUCTASE"/>
    <property type="match status" value="1"/>
</dbReference>
<dbReference type="InterPro" id="IPR029039">
    <property type="entry name" value="Flavoprotein-like_sf"/>
</dbReference>
<protein>
    <submittedName>
        <fullName evidence="2">Putative flavoprotein</fullName>
    </submittedName>
</protein>
<dbReference type="GO" id="GO:0005829">
    <property type="term" value="C:cytosol"/>
    <property type="evidence" value="ECO:0007669"/>
    <property type="project" value="TreeGrafter"/>
</dbReference>
<name>L8JXX7_9BACT</name>
<reference evidence="2 3" key="1">
    <citation type="submission" date="2012-12" db="EMBL/GenBank/DDBJ databases">
        <title>Genome assembly of Fulvivirga imtechensis AK7.</title>
        <authorList>
            <person name="Nupur N."/>
            <person name="Khatri I."/>
            <person name="Kumar R."/>
            <person name="Subramanian S."/>
            <person name="Pinnaka A."/>
        </authorList>
    </citation>
    <scope>NUCLEOTIDE SEQUENCE [LARGE SCALE GENOMIC DNA]</scope>
    <source>
        <strain evidence="2 3">AK7</strain>
    </source>
</reference>
<keyword evidence="3" id="KW-1185">Reference proteome</keyword>
<accession>L8JXX7</accession>
<evidence type="ECO:0000313" key="2">
    <source>
        <dbReference type="EMBL" id="ELR72494.1"/>
    </source>
</evidence>
<dbReference type="GO" id="GO:0016491">
    <property type="term" value="F:oxidoreductase activity"/>
    <property type="evidence" value="ECO:0007669"/>
    <property type="project" value="InterPro"/>
</dbReference>
<feature type="domain" description="NADPH-dependent FMN reductase-like" evidence="1">
    <location>
        <begin position="1"/>
        <end position="137"/>
    </location>
</feature>
<dbReference type="EMBL" id="AMZN01000021">
    <property type="protein sequence ID" value="ELR72494.1"/>
    <property type="molecule type" value="Genomic_DNA"/>
</dbReference>
<evidence type="ECO:0000313" key="3">
    <source>
        <dbReference type="Proteomes" id="UP000011135"/>
    </source>
</evidence>
<comment type="caution">
    <text evidence="2">The sequence shown here is derived from an EMBL/GenBank/DDBJ whole genome shotgun (WGS) entry which is preliminary data.</text>
</comment>
<evidence type="ECO:0000259" key="1">
    <source>
        <dbReference type="Pfam" id="PF03358"/>
    </source>
</evidence>
<dbReference type="InterPro" id="IPR050712">
    <property type="entry name" value="NAD(P)H-dep_reductase"/>
</dbReference>
<dbReference type="Pfam" id="PF03358">
    <property type="entry name" value="FMN_red"/>
    <property type="match status" value="1"/>
</dbReference>
<proteinExistence type="predicted"/>
<dbReference type="InterPro" id="IPR005025">
    <property type="entry name" value="FMN_Rdtase-like_dom"/>
</dbReference>
<dbReference type="SUPFAM" id="SSF52218">
    <property type="entry name" value="Flavoproteins"/>
    <property type="match status" value="1"/>
</dbReference>
<dbReference type="eggNOG" id="COG0431">
    <property type="taxonomic scope" value="Bacteria"/>
</dbReference>
<dbReference type="GO" id="GO:0010181">
    <property type="term" value="F:FMN binding"/>
    <property type="evidence" value="ECO:0007669"/>
    <property type="project" value="TreeGrafter"/>
</dbReference>
<dbReference type="OrthoDB" id="9812295at2"/>
<dbReference type="Gene3D" id="3.40.50.360">
    <property type="match status" value="1"/>
</dbReference>
<dbReference type="STRING" id="1237149.C900_01489"/>
<dbReference type="Proteomes" id="UP000011135">
    <property type="component" value="Unassembled WGS sequence"/>
</dbReference>
<organism evidence="2 3">
    <name type="scientific">Fulvivirga imtechensis AK7</name>
    <dbReference type="NCBI Taxonomy" id="1237149"/>
    <lineage>
        <taxon>Bacteria</taxon>
        <taxon>Pseudomonadati</taxon>
        <taxon>Bacteroidota</taxon>
        <taxon>Cytophagia</taxon>
        <taxon>Cytophagales</taxon>
        <taxon>Fulvivirgaceae</taxon>
        <taxon>Fulvivirga</taxon>
    </lineage>
</organism>
<dbReference type="PANTHER" id="PTHR30543:SF21">
    <property type="entry name" value="NAD(P)H-DEPENDENT FMN REDUCTASE LOT6"/>
    <property type="match status" value="1"/>
</dbReference>
<sequence>MKIAIILGSVRKERQSHRLAFFLENQLANRGMDINVIDMANTPLPVFGQKGVDDSAVEEVGKILQESDALIIVTPEYHGSYSGALKNMLDYYWAEFKKKPIGVAAASGGKMAGINASTQLQHVILSLGAYALPLKLLVPEIQKAFNDSFEPLNETIARSANKFLDEFLWFTEAIVAKKELTEVV</sequence>
<dbReference type="AlphaFoldDB" id="L8JXX7"/>
<dbReference type="RefSeq" id="WP_009578933.1">
    <property type="nucleotide sequence ID" value="NZ_AMZN01000021.1"/>
</dbReference>